<evidence type="ECO:0000313" key="1">
    <source>
        <dbReference type="EMBL" id="KAJ7078710.1"/>
    </source>
</evidence>
<protein>
    <submittedName>
        <fullName evidence="1">Uncharacterized protein</fullName>
    </submittedName>
</protein>
<comment type="caution">
    <text evidence="1">The sequence shown here is derived from an EMBL/GenBank/DDBJ whole genome shotgun (WGS) entry which is preliminary data.</text>
</comment>
<accession>A0AAD6XJC4</accession>
<organism evidence="1 2">
    <name type="scientific">Mycena belliarum</name>
    <dbReference type="NCBI Taxonomy" id="1033014"/>
    <lineage>
        <taxon>Eukaryota</taxon>
        <taxon>Fungi</taxon>
        <taxon>Dikarya</taxon>
        <taxon>Basidiomycota</taxon>
        <taxon>Agaricomycotina</taxon>
        <taxon>Agaricomycetes</taxon>
        <taxon>Agaricomycetidae</taxon>
        <taxon>Agaricales</taxon>
        <taxon>Marasmiineae</taxon>
        <taxon>Mycenaceae</taxon>
        <taxon>Mycena</taxon>
    </lineage>
</organism>
<keyword evidence="2" id="KW-1185">Reference proteome</keyword>
<name>A0AAD6XJC4_9AGAR</name>
<evidence type="ECO:0000313" key="2">
    <source>
        <dbReference type="Proteomes" id="UP001222325"/>
    </source>
</evidence>
<gene>
    <name evidence="1" type="ORF">B0H15DRAFT_1025774</name>
</gene>
<dbReference type="AlphaFoldDB" id="A0AAD6XJC4"/>
<sequence>MRTLDLGADVECSSACPAPPPRPPFKALHGQAGPLHDVACVSPSLESVVNALRRLL</sequence>
<dbReference type="Proteomes" id="UP001222325">
    <property type="component" value="Unassembled WGS sequence"/>
</dbReference>
<dbReference type="EMBL" id="JARJCN010000064">
    <property type="protein sequence ID" value="KAJ7078710.1"/>
    <property type="molecule type" value="Genomic_DNA"/>
</dbReference>
<reference evidence="1" key="1">
    <citation type="submission" date="2023-03" db="EMBL/GenBank/DDBJ databases">
        <title>Massive genome expansion in bonnet fungi (Mycena s.s.) driven by repeated elements and novel gene families across ecological guilds.</title>
        <authorList>
            <consortium name="Lawrence Berkeley National Laboratory"/>
            <person name="Harder C.B."/>
            <person name="Miyauchi S."/>
            <person name="Viragh M."/>
            <person name="Kuo A."/>
            <person name="Thoen E."/>
            <person name="Andreopoulos B."/>
            <person name="Lu D."/>
            <person name="Skrede I."/>
            <person name="Drula E."/>
            <person name="Henrissat B."/>
            <person name="Morin E."/>
            <person name="Kohler A."/>
            <person name="Barry K."/>
            <person name="LaButti K."/>
            <person name="Morin E."/>
            <person name="Salamov A."/>
            <person name="Lipzen A."/>
            <person name="Mereny Z."/>
            <person name="Hegedus B."/>
            <person name="Baldrian P."/>
            <person name="Stursova M."/>
            <person name="Weitz H."/>
            <person name="Taylor A."/>
            <person name="Grigoriev I.V."/>
            <person name="Nagy L.G."/>
            <person name="Martin F."/>
            <person name="Kauserud H."/>
        </authorList>
    </citation>
    <scope>NUCLEOTIDE SEQUENCE</scope>
    <source>
        <strain evidence="1">CBHHK173m</strain>
    </source>
</reference>
<proteinExistence type="predicted"/>